<feature type="domain" description="PH" evidence="6">
    <location>
        <begin position="1005"/>
        <end position="1103"/>
    </location>
</feature>
<dbReference type="PROSITE" id="PS50003">
    <property type="entry name" value="PH_DOMAIN"/>
    <property type="match status" value="1"/>
</dbReference>
<dbReference type="CDD" id="cd00029">
    <property type="entry name" value="C1"/>
    <property type="match status" value="1"/>
</dbReference>
<dbReference type="InterPro" id="IPR029021">
    <property type="entry name" value="Prot-tyrosine_phosphatase-like"/>
</dbReference>
<dbReference type="Pfam" id="PF06602">
    <property type="entry name" value="Myotub-related"/>
    <property type="match status" value="1"/>
</dbReference>
<feature type="domain" description="Myotubularin phosphatase" evidence="8">
    <location>
        <begin position="241"/>
        <end position="754"/>
    </location>
</feature>
<dbReference type="GO" id="GO:0005737">
    <property type="term" value="C:cytoplasm"/>
    <property type="evidence" value="ECO:0007669"/>
    <property type="project" value="TreeGrafter"/>
</dbReference>
<dbReference type="CDD" id="cd14534">
    <property type="entry name" value="PTP-MTMR5-like"/>
    <property type="match status" value="1"/>
</dbReference>
<dbReference type="Pfam" id="PF00130">
    <property type="entry name" value="C1_1"/>
    <property type="match status" value="1"/>
</dbReference>
<accession>A0A0B2V2L0</accession>
<dbReference type="Gene3D" id="3.30.60.20">
    <property type="match status" value="1"/>
</dbReference>
<dbReference type="PROSITE" id="PS00479">
    <property type="entry name" value="ZF_DAG_PE_1"/>
    <property type="match status" value="1"/>
</dbReference>
<keyword evidence="10" id="KW-1185">Reference proteome</keyword>
<proteinExistence type="inferred from homology"/>
<feature type="compositionally biased region" description="Polar residues" evidence="5">
    <location>
        <begin position="216"/>
        <end position="226"/>
    </location>
</feature>
<dbReference type="GO" id="GO:0016020">
    <property type="term" value="C:membrane"/>
    <property type="evidence" value="ECO:0007669"/>
    <property type="project" value="TreeGrafter"/>
</dbReference>
<dbReference type="InterPro" id="IPR046349">
    <property type="entry name" value="C1-like_sf"/>
</dbReference>
<dbReference type="Proteomes" id="UP000031036">
    <property type="component" value="Unassembled WGS sequence"/>
</dbReference>
<feature type="region of interest" description="Disordered" evidence="5">
    <location>
        <begin position="966"/>
        <end position="999"/>
    </location>
</feature>
<dbReference type="PROSITE" id="PS50081">
    <property type="entry name" value="ZF_DAG_PE_2"/>
    <property type="match status" value="1"/>
</dbReference>
<dbReference type="Pfam" id="PF02893">
    <property type="entry name" value="GRAM"/>
    <property type="match status" value="1"/>
</dbReference>
<evidence type="ECO:0000313" key="10">
    <source>
        <dbReference type="Proteomes" id="UP000031036"/>
    </source>
</evidence>
<dbReference type="EMBL" id="JPKZ01002256">
    <property type="protein sequence ID" value="KHN77686.1"/>
    <property type="molecule type" value="Genomic_DNA"/>
</dbReference>
<dbReference type="InterPro" id="IPR010569">
    <property type="entry name" value="Myotubularin-like_Pase_dom"/>
</dbReference>
<dbReference type="Gene3D" id="2.30.29.30">
    <property type="entry name" value="Pleckstrin-homology domain (PH domain)/Phosphotyrosine-binding domain (PTB)"/>
    <property type="match status" value="1"/>
</dbReference>
<dbReference type="InterPro" id="IPR011993">
    <property type="entry name" value="PH-like_dom_sf"/>
</dbReference>
<dbReference type="OrthoDB" id="5844681at2759"/>
<dbReference type="SMART" id="SM00233">
    <property type="entry name" value="PH"/>
    <property type="match status" value="1"/>
</dbReference>
<dbReference type="SUPFAM" id="SSF50729">
    <property type="entry name" value="PH domain-like"/>
    <property type="match status" value="2"/>
</dbReference>
<evidence type="ECO:0000256" key="1">
    <source>
        <dbReference type="ARBA" id="ARBA00007471"/>
    </source>
</evidence>
<dbReference type="SUPFAM" id="SSF57889">
    <property type="entry name" value="Cysteine-rich domain"/>
    <property type="match status" value="1"/>
</dbReference>
<keyword evidence="2" id="KW-0597">Phosphoprotein</keyword>
<evidence type="ECO:0000259" key="6">
    <source>
        <dbReference type="PROSITE" id="PS50003"/>
    </source>
</evidence>
<dbReference type="AlphaFoldDB" id="A0A0B2V2L0"/>
<dbReference type="SMART" id="SM00109">
    <property type="entry name" value="C1"/>
    <property type="match status" value="1"/>
</dbReference>
<dbReference type="InterPro" id="IPR001849">
    <property type="entry name" value="PH_domain"/>
</dbReference>
<dbReference type="InterPro" id="IPR004182">
    <property type="entry name" value="GRAM"/>
</dbReference>
<feature type="domain" description="Phorbol-ester/DAG-type" evidence="7">
    <location>
        <begin position="908"/>
        <end position="959"/>
    </location>
</feature>
<protein>
    <submittedName>
        <fullName evidence="9">Myotubularin-related protein 5</fullName>
    </submittedName>
</protein>
<evidence type="ECO:0000256" key="3">
    <source>
        <dbReference type="ARBA" id="ARBA00022723"/>
    </source>
</evidence>
<dbReference type="InterPro" id="IPR002219">
    <property type="entry name" value="PKC_DAG/PE"/>
</dbReference>
<evidence type="ECO:0000313" key="9">
    <source>
        <dbReference type="EMBL" id="KHN77686.1"/>
    </source>
</evidence>
<dbReference type="OMA" id="NSAYSIC"/>
<feature type="compositionally biased region" description="Polar residues" evidence="5">
    <location>
        <begin position="986"/>
        <end position="999"/>
    </location>
</feature>
<dbReference type="PANTHER" id="PTHR10807:SF109">
    <property type="entry name" value="SET DOMAIN BINDING FACTOR, ISOFORM A"/>
    <property type="match status" value="1"/>
</dbReference>
<dbReference type="InterPro" id="IPR030564">
    <property type="entry name" value="Myotubularin"/>
</dbReference>
<dbReference type="GO" id="GO:0005085">
    <property type="term" value="F:guanyl-nucleotide exchange factor activity"/>
    <property type="evidence" value="ECO:0007669"/>
    <property type="project" value="TreeGrafter"/>
</dbReference>
<gene>
    <name evidence="9" type="primary">SBF1</name>
    <name evidence="9" type="ORF">Tcan_04646</name>
</gene>
<dbReference type="FunFam" id="2.30.29.30:FF:000286">
    <property type="entry name" value="PH-protein kinase domain containing protein"/>
    <property type="match status" value="1"/>
</dbReference>
<evidence type="ECO:0000256" key="5">
    <source>
        <dbReference type="SAM" id="MobiDB-lite"/>
    </source>
</evidence>
<reference evidence="9 10" key="1">
    <citation type="submission" date="2014-11" db="EMBL/GenBank/DDBJ databases">
        <title>Genetic blueprint of the zoonotic pathogen Toxocara canis.</title>
        <authorList>
            <person name="Zhu X.-Q."/>
            <person name="Korhonen P.K."/>
            <person name="Cai H."/>
            <person name="Young N.D."/>
            <person name="Nejsum P."/>
            <person name="von Samson-Himmelstjerna G."/>
            <person name="Boag P.R."/>
            <person name="Tan P."/>
            <person name="Li Q."/>
            <person name="Min J."/>
            <person name="Yang Y."/>
            <person name="Wang X."/>
            <person name="Fang X."/>
            <person name="Hall R.S."/>
            <person name="Hofmann A."/>
            <person name="Sternberg P.W."/>
            <person name="Jex A.R."/>
            <person name="Gasser R.B."/>
        </authorList>
    </citation>
    <scope>NUCLEOTIDE SEQUENCE [LARGE SCALE GENOMIC DNA]</scope>
    <source>
        <strain evidence="9">PN_DK_2014</strain>
    </source>
</reference>
<comment type="caution">
    <text evidence="9">The sequence shown here is derived from an EMBL/GenBank/DDBJ whole genome shotgun (WGS) entry which is preliminary data.</text>
</comment>
<feature type="region of interest" description="Disordered" evidence="5">
    <location>
        <begin position="199"/>
        <end position="226"/>
    </location>
</feature>
<dbReference type="PROSITE" id="PS51339">
    <property type="entry name" value="PPASE_MYOTUBULARIN"/>
    <property type="match status" value="1"/>
</dbReference>
<name>A0A0B2V2L0_TOXCA</name>
<evidence type="ECO:0000256" key="4">
    <source>
        <dbReference type="ARBA" id="ARBA00022833"/>
    </source>
</evidence>
<evidence type="ECO:0000259" key="7">
    <source>
        <dbReference type="PROSITE" id="PS50081"/>
    </source>
</evidence>
<dbReference type="CDD" id="cd13208">
    <property type="entry name" value="PH-GRAM_MTMR5_MTMR13"/>
    <property type="match status" value="1"/>
</dbReference>
<sequence length="1104" mass="123380">MLPAERILLGGMRVFLLNDGRSLGNVCGDSPQSLLPAEGAIFLTNYRLVFKGQPCDPFLCEQVVIRTIAVMSITKEKQIADQSVQNSSQLEGIPTRVAHQLHDAFQIRSSNAQLMKVAFDEEVSSEKAEEFLQTLTSIRWPPTLPHTLFAYSAASSILSSTLANTNTKHKYGTIRDLKKTLIRNPLKDKKRTRTSLKAPTYANGHDTLPTALSAGASPTTSRSSHTSDYLDLSDVVDIATSQLHHHYMVDYERLGLTHRAFRLSNANSKYELSKSYPSVLVVPSSVADESFAKIGKGFKHGRFPVVTWKSEDDALLIRGAGLASQTVVARIKKQANLLGNAEAQASGFVGSRVSLNSRDFGAPNSVEMQERYMSTFVALSPHATSMDGRSLLSESMESLLSLNSMVTFDGISLGSATPDIYRKTQTSDFTRHATNFVRSSGGRTGMRPMNNGRTTVYGDYVTNQTRRANTILPSSQSSRPLLSLTRSSLYVFGDRNQAKMLKLDKGCEFIPVSYPSTHNVKIAFKKFLRAVCPSWTPSEEHSISFYKQLDDSSWLQMVSSLMNLSNAIVDLIDLQHSSVCVCIEDGWDATCQIIALSQLLLDPYYRTIDGFRVLIEKEWLAFGHRFSHRGNHSVLSQNSGIAPMFLMFLDAVHQVHEQNASAFEFNDFFLRFLAYHSSSACFRTFVLNSECERVTFDTLCVSVGDPRSASIWTYINEKRQRCPIFNNFCYAPDLHGVLRPQASIASLTLWPFFSEDHLAHGSPYDIEVAELEEQEREDEQFESLSEMRSTGALTRRVLDSNYRECHLLLLDGFSTNLDSYSRIRALIPGEDDKTNEPWTSIMAMVDVPSAPSVSFTLDEKESSSLNGWRHHVQRAVHKKETVKLLLHGMTHQSSNSRIRDSVASSNTGHHFMPQHVMTGDSCAVCHQNVPGVVVRIVHRCSTCGMICHEKCSPLVSSTCPNNIEEKRRSVTPKPEPLPAISKRPSADTTADSRTLTMSASRPHANATHCGFLMKKGATFKMWKPRWFVLDASRHQLRYYESETDVNCRGIIELADIKGVEVSCSHALRKPLIEIRTVRRVYSLLAETKNDADVWMEKILAALRD</sequence>
<keyword evidence="3" id="KW-0479">Metal-binding</keyword>
<dbReference type="GO" id="GO:0046872">
    <property type="term" value="F:metal ion binding"/>
    <property type="evidence" value="ECO:0007669"/>
    <property type="project" value="UniProtKB-KW"/>
</dbReference>
<evidence type="ECO:0000259" key="8">
    <source>
        <dbReference type="PROSITE" id="PS51339"/>
    </source>
</evidence>
<evidence type="ECO:0000256" key="2">
    <source>
        <dbReference type="ARBA" id="ARBA00022553"/>
    </source>
</evidence>
<dbReference type="STRING" id="6265.A0A0B2V2L0"/>
<dbReference type="SUPFAM" id="SSF52799">
    <property type="entry name" value="(Phosphotyrosine protein) phosphatases II"/>
    <property type="match status" value="1"/>
</dbReference>
<comment type="similarity">
    <text evidence="1">Belongs to the protein-tyrosine phosphatase family. Non-receptor class myotubularin subfamily.</text>
</comment>
<dbReference type="Pfam" id="PF00169">
    <property type="entry name" value="PH"/>
    <property type="match status" value="1"/>
</dbReference>
<organism evidence="9 10">
    <name type="scientific">Toxocara canis</name>
    <name type="common">Canine roundworm</name>
    <dbReference type="NCBI Taxonomy" id="6265"/>
    <lineage>
        <taxon>Eukaryota</taxon>
        <taxon>Metazoa</taxon>
        <taxon>Ecdysozoa</taxon>
        <taxon>Nematoda</taxon>
        <taxon>Chromadorea</taxon>
        <taxon>Rhabditida</taxon>
        <taxon>Spirurina</taxon>
        <taxon>Ascaridomorpha</taxon>
        <taxon>Ascaridoidea</taxon>
        <taxon>Toxocaridae</taxon>
        <taxon>Toxocara</taxon>
    </lineage>
</organism>
<keyword evidence="4" id="KW-0862">Zinc</keyword>
<dbReference type="PANTHER" id="PTHR10807">
    <property type="entry name" value="MYOTUBULARIN-RELATED"/>
    <property type="match status" value="1"/>
</dbReference>